<proteinExistence type="predicted"/>
<organism evidence="3 4">
    <name type="scientific">Paenibacillus thiaminolyticus</name>
    <name type="common">Bacillus thiaminolyticus</name>
    <dbReference type="NCBI Taxonomy" id="49283"/>
    <lineage>
        <taxon>Bacteria</taxon>
        <taxon>Bacillati</taxon>
        <taxon>Bacillota</taxon>
        <taxon>Bacilli</taxon>
        <taxon>Bacillales</taxon>
        <taxon>Paenibacillaceae</taxon>
        <taxon>Paenibacillus</taxon>
    </lineage>
</organism>
<evidence type="ECO:0000256" key="1">
    <source>
        <dbReference type="SAM" id="Phobius"/>
    </source>
</evidence>
<accession>A0AAP9DWV2</accession>
<keyword evidence="5" id="KW-1185">Reference proteome</keyword>
<feature type="transmembrane region" description="Helical" evidence="1">
    <location>
        <begin position="123"/>
        <end position="145"/>
    </location>
</feature>
<keyword evidence="1" id="KW-1133">Transmembrane helix</keyword>
<feature type="transmembrane region" description="Helical" evidence="1">
    <location>
        <begin position="97"/>
        <end position="117"/>
    </location>
</feature>
<keyword evidence="1" id="KW-0472">Membrane</keyword>
<gene>
    <name evidence="3" type="ORF">FLT43_18250</name>
    <name evidence="2" type="ORF">M5W83_13180</name>
</gene>
<name>A0AAP9DWV2_PANTH</name>
<evidence type="ECO:0000313" key="2">
    <source>
        <dbReference type="EMBL" id="MCY9608094.1"/>
    </source>
</evidence>
<dbReference type="AlphaFoldDB" id="A0AAP9DWV2"/>
<sequence>MEMRNAKIETSVQRIRTPWHLWFIGLFFIFLYTNGIYDYFMMRGHNEAYYSAKNYGEAVFVYFTNYPMLPLIFWTINVFSGLIAPILLLIRSRLAVQVSLISSVSILCQEFITFAFMDRWNTLGPWISLFDIGILITTFGLFIYCRSMNKRGVLR</sequence>
<dbReference type="RefSeq" id="WP_087441489.1">
    <property type="nucleotide sequence ID" value="NZ_CABMNB010000020.1"/>
</dbReference>
<feature type="transmembrane region" description="Helical" evidence="1">
    <location>
        <begin position="71"/>
        <end position="90"/>
    </location>
</feature>
<protein>
    <submittedName>
        <fullName evidence="3">Uncharacterized protein</fullName>
    </submittedName>
</protein>
<reference evidence="2 5" key="2">
    <citation type="submission" date="2022-05" db="EMBL/GenBank/DDBJ databases">
        <title>Genome Sequencing of Bee-Associated Microbes.</title>
        <authorList>
            <person name="Dunlap C."/>
        </authorList>
    </citation>
    <scope>NUCLEOTIDE SEQUENCE [LARGE SCALE GENOMIC DNA]</scope>
    <source>
        <strain evidence="2 5">NRRL B-14613</strain>
    </source>
</reference>
<keyword evidence="1" id="KW-0812">Transmembrane</keyword>
<reference evidence="3 4" key="1">
    <citation type="submission" date="2019-07" db="EMBL/GenBank/DDBJ databases">
        <title>Paenibacillus thiaminolyticus NRRL B-4156.</title>
        <authorList>
            <person name="Hehnly C."/>
            <person name="Zhang L."/>
        </authorList>
    </citation>
    <scope>NUCLEOTIDE SEQUENCE [LARGE SCALE GENOMIC DNA]</scope>
    <source>
        <strain evidence="3 4">NRRL B-4156</strain>
    </source>
</reference>
<evidence type="ECO:0000313" key="5">
    <source>
        <dbReference type="Proteomes" id="UP001209276"/>
    </source>
</evidence>
<dbReference type="EMBL" id="CP041405">
    <property type="protein sequence ID" value="QDM45199.1"/>
    <property type="molecule type" value="Genomic_DNA"/>
</dbReference>
<feature type="transmembrane region" description="Helical" evidence="1">
    <location>
        <begin position="21"/>
        <end position="40"/>
    </location>
</feature>
<dbReference type="Proteomes" id="UP000315377">
    <property type="component" value="Chromosome"/>
</dbReference>
<dbReference type="EMBL" id="JAMDMM010000024">
    <property type="protein sequence ID" value="MCY9608094.1"/>
    <property type="molecule type" value="Genomic_DNA"/>
</dbReference>
<dbReference type="Proteomes" id="UP001209276">
    <property type="component" value="Unassembled WGS sequence"/>
</dbReference>
<dbReference type="GeneID" id="76997905"/>
<evidence type="ECO:0000313" key="4">
    <source>
        <dbReference type="Proteomes" id="UP000315377"/>
    </source>
</evidence>
<evidence type="ECO:0000313" key="3">
    <source>
        <dbReference type="EMBL" id="QDM45199.1"/>
    </source>
</evidence>